<keyword evidence="3" id="KW-1185">Reference proteome</keyword>
<dbReference type="InterPro" id="IPR015943">
    <property type="entry name" value="WD40/YVTN_repeat-like_dom_sf"/>
</dbReference>
<dbReference type="PANTHER" id="PTHR15728">
    <property type="entry name" value="DEADENYLATION COMPLEX CATALYTIC SUBUNIT PAN2"/>
    <property type="match status" value="1"/>
</dbReference>
<dbReference type="GO" id="GO:0000289">
    <property type="term" value="P:nuclear-transcribed mRNA poly(A) tail shortening"/>
    <property type="evidence" value="ECO:0007669"/>
    <property type="project" value="TreeGrafter"/>
</dbReference>
<protein>
    <recommendedName>
        <fullName evidence="1">PAN2-PAN3 deadenylation complex catalytic subunit PAN2 N-terminal domain-containing protein</fullName>
    </recommendedName>
</protein>
<dbReference type="InterPro" id="IPR036322">
    <property type="entry name" value="WD40_repeat_dom_sf"/>
</dbReference>
<gene>
    <name evidence="2" type="ORF">QYM36_012971</name>
</gene>
<evidence type="ECO:0000259" key="1">
    <source>
        <dbReference type="Pfam" id="PF20770"/>
    </source>
</evidence>
<proteinExistence type="predicted"/>
<dbReference type="InterPro" id="IPR048841">
    <property type="entry name" value="PAN2_N"/>
</dbReference>
<dbReference type="GO" id="GO:0031251">
    <property type="term" value="C:PAN complex"/>
    <property type="evidence" value="ECO:0007669"/>
    <property type="project" value="TreeGrafter"/>
</dbReference>
<dbReference type="EMBL" id="JAVRJZ010000017">
    <property type="protein sequence ID" value="KAK2709153.1"/>
    <property type="molecule type" value="Genomic_DNA"/>
</dbReference>
<organism evidence="2 3">
    <name type="scientific">Artemia franciscana</name>
    <name type="common">Brine shrimp</name>
    <name type="synonym">Artemia sanfranciscana</name>
    <dbReference type="NCBI Taxonomy" id="6661"/>
    <lineage>
        <taxon>Eukaryota</taxon>
        <taxon>Metazoa</taxon>
        <taxon>Ecdysozoa</taxon>
        <taxon>Arthropoda</taxon>
        <taxon>Crustacea</taxon>
        <taxon>Branchiopoda</taxon>
        <taxon>Anostraca</taxon>
        <taxon>Artemiidae</taxon>
        <taxon>Artemia</taxon>
    </lineage>
</organism>
<comment type="caution">
    <text evidence="2">The sequence shown here is derived from an EMBL/GenBank/DDBJ whole genome shotgun (WGS) entry which is preliminary data.</text>
</comment>
<dbReference type="GO" id="GO:0004535">
    <property type="term" value="F:poly(A)-specific ribonuclease activity"/>
    <property type="evidence" value="ECO:0007669"/>
    <property type="project" value="TreeGrafter"/>
</dbReference>
<evidence type="ECO:0000313" key="2">
    <source>
        <dbReference type="EMBL" id="KAK2709153.1"/>
    </source>
</evidence>
<accession>A0AA88KVX5</accession>
<sequence length="328" mass="35798">MLIQFTLQMLSLECTKYHQTVVSDRKSDLITDLQTVLATGPAAVLLGGHQENILEVDLNNQRIVRIVNDTTSGCGILRRHSRFICCGGFDGKISLRDPLTLREEHSLTAHMSALNDFDVQGNTLISCGFSVRSGAMVPDRFLTVYDLRMNRKMSPVPLSLEPFLLKFMPAFSSRLALLSTMGQLIVFDAIAGPASAAMMEHVTANGAIGISLDISSSCQCIAVGDSTGYVHRFSISPDSVVNSFSRPTEFADPIIPIEPIAVDDLSAALSSIPMPVTPSKRLSDWPAELIKPRYRPTPPIPDDILESMRMVGTIGYAPKPANRRPNQV</sequence>
<dbReference type="AlphaFoldDB" id="A0AA88KVX5"/>
<dbReference type="PANTHER" id="PTHR15728:SF0">
    <property type="entry name" value="PAN2-PAN3 DEADENYLATION COMPLEX CATALYTIC SUBUNIT PAN2"/>
    <property type="match status" value="1"/>
</dbReference>
<feature type="domain" description="PAN2-PAN3 deadenylation complex catalytic subunit PAN2 N-terminal" evidence="1">
    <location>
        <begin position="22"/>
        <end position="233"/>
    </location>
</feature>
<dbReference type="GO" id="GO:0000932">
    <property type="term" value="C:P-body"/>
    <property type="evidence" value="ECO:0007669"/>
    <property type="project" value="TreeGrafter"/>
</dbReference>
<dbReference type="Proteomes" id="UP001187531">
    <property type="component" value="Unassembled WGS sequence"/>
</dbReference>
<dbReference type="Pfam" id="PF20770">
    <property type="entry name" value="PAN2_N"/>
    <property type="match status" value="1"/>
</dbReference>
<dbReference type="SUPFAM" id="SSF50978">
    <property type="entry name" value="WD40 repeat-like"/>
    <property type="match status" value="1"/>
</dbReference>
<evidence type="ECO:0000313" key="3">
    <source>
        <dbReference type="Proteomes" id="UP001187531"/>
    </source>
</evidence>
<reference evidence="2" key="1">
    <citation type="submission" date="2023-07" db="EMBL/GenBank/DDBJ databases">
        <title>Chromosome-level genome assembly of Artemia franciscana.</title>
        <authorList>
            <person name="Jo E."/>
        </authorList>
    </citation>
    <scope>NUCLEOTIDE SEQUENCE</scope>
    <source>
        <tissue evidence="2">Whole body</tissue>
    </source>
</reference>
<dbReference type="Gene3D" id="2.130.10.10">
    <property type="entry name" value="YVTN repeat-like/Quinoprotein amine dehydrogenase"/>
    <property type="match status" value="1"/>
</dbReference>
<name>A0AA88KVX5_ARTSF</name>
<dbReference type="InterPro" id="IPR050785">
    <property type="entry name" value="PAN2-PAN3_catalytic_subunit"/>
</dbReference>